<feature type="compositionally biased region" description="Low complexity" evidence="1">
    <location>
        <begin position="370"/>
        <end position="391"/>
    </location>
</feature>
<evidence type="ECO:0000256" key="3">
    <source>
        <dbReference type="SAM" id="SignalP"/>
    </source>
</evidence>
<evidence type="ECO:0000256" key="1">
    <source>
        <dbReference type="SAM" id="MobiDB-lite"/>
    </source>
</evidence>
<feature type="region of interest" description="Disordered" evidence="1">
    <location>
        <begin position="293"/>
        <end position="312"/>
    </location>
</feature>
<dbReference type="OMA" id="WSATHRN"/>
<dbReference type="Proteomes" id="UP000054928">
    <property type="component" value="Unassembled WGS sequence"/>
</dbReference>
<feature type="chain" id="PRO_5006059190" evidence="3">
    <location>
        <begin position="27"/>
        <end position="774"/>
    </location>
</feature>
<proteinExistence type="predicted"/>
<feature type="region of interest" description="Disordered" evidence="1">
    <location>
        <begin position="359"/>
        <end position="433"/>
    </location>
</feature>
<feature type="region of interest" description="Disordered" evidence="1">
    <location>
        <begin position="540"/>
        <end position="559"/>
    </location>
</feature>
<dbReference type="EMBL" id="CCYD01003101">
    <property type="protein sequence ID" value="CEG49886.1"/>
    <property type="molecule type" value="Genomic_DNA"/>
</dbReference>
<dbReference type="RefSeq" id="XP_024586255.1">
    <property type="nucleotide sequence ID" value="XM_024721125.1"/>
</dbReference>
<evidence type="ECO:0000256" key="2">
    <source>
        <dbReference type="SAM" id="Phobius"/>
    </source>
</evidence>
<keyword evidence="2" id="KW-1133">Transmembrane helix</keyword>
<feature type="compositionally biased region" description="Low complexity" evidence="1">
    <location>
        <begin position="609"/>
        <end position="623"/>
    </location>
</feature>
<feature type="transmembrane region" description="Helical" evidence="2">
    <location>
        <begin position="699"/>
        <end position="719"/>
    </location>
</feature>
<keyword evidence="3" id="KW-0732">Signal</keyword>
<feature type="region of interest" description="Disordered" evidence="1">
    <location>
        <begin position="465"/>
        <end position="500"/>
    </location>
</feature>
<name>A0A0P1B520_PLAHL</name>
<keyword evidence="2" id="KW-0812">Transmembrane</keyword>
<feature type="compositionally biased region" description="Polar residues" evidence="1">
    <location>
        <begin position="405"/>
        <end position="417"/>
    </location>
</feature>
<feature type="region of interest" description="Disordered" evidence="1">
    <location>
        <begin position="201"/>
        <end position="221"/>
    </location>
</feature>
<dbReference type="STRING" id="4781.A0A0P1B520"/>
<keyword evidence="2" id="KW-0472">Membrane</keyword>
<dbReference type="GeneID" id="36402678"/>
<sequence>MTHLIRSASVLYAVLVAATQYGQSLAVSLCNRDGERPVHVRGVSGTYCVPQKLCEGYFSATNEQLLACPRAGQQDVVGSGVLVRDSCCAIVDSDSGKLGCVERKNATLDTACLILPRNRDFDRVNRKKRRGRTLQNSVTSEATFTISVSTPVPPYIPPAVTSAPRLTKVGSTIDPAITTLTPTEAPMQATQVSVEATEGPVSASSNLEASPIETPPPTLSTATITKVPEDVAPMIEDPARTKSIAFDTMDDQQTQAPLLTTKGPPSATQVPLYYEESSALTLAPNISDKVSRTSAPTWSTSPPTPVQNPLTAVPTLNDTTASVEATEVPMMINESLKSDIQPSTVVTSAADISGKALEITDAPPDPMLISSSTNTTASNTTSNASASPNATLISKPAPVAENDASVESTMSPVSTHTLPPGASPTATSEILDENITTPILATEIPETLTTELSRPTDIVSNMSVSADTTSRPTDSVSNMSVSTDNNSPTQSVPTAPSILTPPVATLNLTSPTNSSPAMAMQVLNSGPTSDSIVPEMTITPSQASPPLEPVSPSIISSANSDRPTLAQMNVLPLAPAETSLDLSPDSGASESSSHNFESVNASGCYLRESNCSSSSPASEPTGSFPNYEQTGSMLATYAGASTAGPSFTSNDTSASNDVLQLSPIIDDDGNYSNLPLVDGSLNPAISGSIGGSSEVGNTVTFIIVGCAATIAILFGIFYLRPKRVDTLQLLTPVEAPPLIDRSGYGEYWFNRSVESEPVGPYDASSTPREIGASV</sequence>
<feature type="signal peptide" evidence="3">
    <location>
        <begin position="1"/>
        <end position="26"/>
    </location>
</feature>
<evidence type="ECO:0000313" key="4">
    <source>
        <dbReference type="EMBL" id="CEG49886.1"/>
    </source>
</evidence>
<dbReference type="AlphaFoldDB" id="A0A0P1B520"/>
<dbReference type="OrthoDB" id="168472at2759"/>
<feature type="compositionally biased region" description="Polar residues" evidence="1">
    <location>
        <begin position="465"/>
        <end position="494"/>
    </location>
</feature>
<organism evidence="4 5">
    <name type="scientific">Plasmopara halstedii</name>
    <name type="common">Downy mildew of sunflower</name>
    <dbReference type="NCBI Taxonomy" id="4781"/>
    <lineage>
        <taxon>Eukaryota</taxon>
        <taxon>Sar</taxon>
        <taxon>Stramenopiles</taxon>
        <taxon>Oomycota</taxon>
        <taxon>Peronosporomycetes</taxon>
        <taxon>Peronosporales</taxon>
        <taxon>Peronosporaceae</taxon>
        <taxon>Plasmopara</taxon>
    </lineage>
</organism>
<evidence type="ECO:0000313" key="5">
    <source>
        <dbReference type="Proteomes" id="UP000054928"/>
    </source>
</evidence>
<protein>
    <submittedName>
        <fullName evidence="4">Uncharacterized protein</fullName>
    </submittedName>
</protein>
<feature type="region of interest" description="Disordered" evidence="1">
    <location>
        <begin position="609"/>
        <end position="628"/>
    </location>
</feature>
<reference evidence="5" key="1">
    <citation type="submission" date="2014-09" db="EMBL/GenBank/DDBJ databases">
        <authorList>
            <person name="Sharma Rahul"/>
            <person name="Thines Marco"/>
        </authorList>
    </citation>
    <scope>NUCLEOTIDE SEQUENCE [LARGE SCALE GENOMIC DNA]</scope>
</reference>
<keyword evidence="5" id="KW-1185">Reference proteome</keyword>
<accession>A0A0P1B520</accession>
<feature type="compositionally biased region" description="Polar residues" evidence="1">
    <location>
        <begin position="424"/>
        <end position="433"/>
    </location>
</feature>